<accession>A0A0G2I5T3</accession>
<organism evidence="2 3">
    <name type="scientific">[Emmonsia] crescens</name>
    <dbReference type="NCBI Taxonomy" id="73230"/>
    <lineage>
        <taxon>Eukaryota</taxon>
        <taxon>Fungi</taxon>
        <taxon>Dikarya</taxon>
        <taxon>Ascomycota</taxon>
        <taxon>Pezizomycotina</taxon>
        <taxon>Eurotiomycetes</taxon>
        <taxon>Eurotiomycetidae</taxon>
        <taxon>Onygenales</taxon>
        <taxon>Ajellomycetaceae</taxon>
        <taxon>Emergomyces</taxon>
    </lineage>
</organism>
<evidence type="ECO:0000313" key="3">
    <source>
        <dbReference type="Proteomes" id="UP000034164"/>
    </source>
</evidence>
<evidence type="ECO:0000313" key="2">
    <source>
        <dbReference type="EMBL" id="KKZ65600.1"/>
    </source>
</evidence>
<dbReference type="Proteomes" id="UP000034164">
    <property type="component" value="Unassembled WGS sequence"/>
</dbReference>
<protein>
    <submittedName>
        <fullName evidence="2">Uncharacterized protein</fullName>
    </submittedName>
</protein>
<name>A0A0G2I5T3_9EURO</name>
<dbReference type="EMBL" id="LCZI01000610">
    <property type="protein sequence ID" value="KKZ65600.1"/>
    <property type="molecule type" value="Genomic_DNA"/>
</dbReference>
<gene>
    <name evidence="2" type="ORF">EMCG_08564</name>
</gene>
<feature type="region of interest" description="Disordered" evidence="1">
    <location>
        <begin position="39"/>
        <end position="59"/>
    </location>
</feature>
<evidence type="ECO:0000256" key="1">
    <source>
        <dbReference type="SAM" id="MobiDB-lite"/>
    </source>
</evidence>
<dbReference type="AlphaFoldDB" id="A0A0G2I5T3"/>
<reference evidence="3" key="1">
    <citation type="journal article" date="2015" name="PLoS Genet.">
        <title>The dynamic genome and transcriptome of the human fungal pathogen Blastomyces and close relative Emmonsia.</title>
        <authorList>
            <person name="Munoz J.F."/>
            <person name="Gauthier G.M."/>
            <person name="Desjardins C.A."/>
            <person name="Gallo J.E."/>
            <person name="Holder J."/>
            <person name="Sullivan T.D."/>
            <person name="Marty A.J."/>
            <person name="Carmen J.C."/>
            <person name="Chen Z."/>
            <person name="Ding L."/>
            <person name="Gujja S."/>
            <person name="Magrini V."/>
            <person name="Misas E."/>
            <person name="Mitreva M."/>
            <person name="Priest M."/>
            <person name="Saif S."/>
            <person name="Whiston E.A."/>
            <person name="Young S."/>
            <person name="Zeng Q."/>
            <person name="Goldman W.E."/>
            <person name="Mardis E.R."/>
            <person name="Taylor J.W."/>
            <person name="McEwen J.G."/>
            <person name="Clay O.K."/>
            <person name="Klein B.S."/>
            <person name="Cuomo C.A."/>
        </authorList>
    </citation>
    <scope>NUCLEOTIDE SEQUENCE [LARGE SCALE GENOMIC DNA]</scope>
    <source>
        <strain evidence="3">UAMH 3008</strain>
    </source>
</reference>
<dbReference type="VEuPathDB" id="FungiDB:EMCG_08564"/>
<sequence>MDGRLSFPFEGYDWQTAQEKENWMLSLLSVNPVQPEQSIKKSGCIDGASPRSTKGDLRDPDARNAQLLGCLGFLIGR</sequence>
<proteinExistence type="predicted"/>
<comment type="caution">
    <text evidence="2">The sequence shown here is derived from an EMBL/GenBank/DDBJ whole genome shotgun (WGS) entry which is preliminary data.</text>
</comment>